<feature type="domain" description="Radical SAM core" evidence="8">
    <location>
        <begin position="80"/>
        <end position="312"/>
    </location>
</feature>
<dbReference type="PROSITE" id="PS51918">
    <property type="entry name" value="RADICAL_SAM"/>
    <property type="match status" value="1"/>
</dbReference>
<dbReference type="SFLD" id="SFLDF00319">
    <property type="entry name" value="Fe_hydrogenase_maturase_(HydG"/>
    <property type="match status" value="1"/>
</dbReference>
<dbReference type="RefSeq" id="WP_007289829.1">
    <property type="nucleotide sequence ID" value="NZ_AAWL01000013.1"/>
</dbReference>
<dbReference type="Pfam" id="PF04055">
    <property type="entry name" value="Radical_SAM"/>
    <property type="match status" value="1"/>
</dbReference>
<dbReference type="GO" id="GO:0051539">
    <property type="term" value="F:4 iron, 4 sulfur cluster binding"/>
    <property type="evidence" value="ECO:0007669"/>
    <property type="project" value="UniProtKB-KW"/>
</dbReference>
<evidence type="ECO:0000313" key="10">
    <source>
        <dbReference type="Proteomes" id="UP000005139"/>
    </source>
</evidence>
<evidence type="ECO:0000256" key="2">
    <source>
        <dbReference type="ARBA" id="ARBA00022485"/>
    </source>
</evidence>
<keyword evidence="6" id="KW-0411">Iron-sulfur</keyword>
<gene>
    <name evidence="9" type="ORF">TcarDRAFT_0844</name>
</gene>
<comment type="cofactor">
    <cofactor evidence="1">
        <name>[4Fe-4S] cluster</name>
        <dbReference type="ChEBI" id="CHEBI:49883"/>
    </cofactor>
</comment>
<dbReference type="GO" id="GO:0003824">
    <property type="term" value="F:catalytic activity"/>
    <property type="evidence" value="ECO:0007669"/>
    <property type="project" value="InterPro"/>
</dbReference>
<accession>A1HS30</accession>
<dbReference type="SMART" id="SM00729">
    <property type="entry name" value="Elp3"/>
    <property type="match status" value="1"/>
</dbReference>
<name>A1HS30_9FIRM</name>
<dbReference type="InterPro" id="IPR007197">
    <property type="entry name" value="rSAM"/>
</dbReference>
<evidence type="ECO:0000259" key="8">
    <source>
        <dbReference type="PROSITE" id="PS51918"/>
    </source>
</evidence>
<keyword evidence="5" id="KW-0408">Iron</keyword>
<dbReference type="InterPro" id="IPR013785">
    <property type="entry name" value="Aldolase_TIM"/>
</dbReference>
<dbReference type="InterPro" id="IPR034428">
    <property type="entry name" value="ThiH/NoCL/HydG-like"/>
</dbReference>
<evidence type="ECO:0000256" key="3">
    <source>
        <dbReference type="ARBA" id="ARBA00022691"/>
    </source>
</evidence>
<dbReference type="eggNOG" id="COG0502">
    <property type="taxonomic scope" value="Bacteria"/>
</dbReference>
<reference evidence="9 10" key="1">
    <citation type="submission" date="2007-01" db="EMBL/GenBank/DDBJ databases">
        <title>Annotation of the draft genome assembly of Thermosinus carboxydivorans Nor1.</title>
        <authorList>
            <consortium name="US DOE Joint Genome Institute (JGI-ORNL)"/>
            <person name="Larimer F."/>
            <person name="Land M."/>
            <person name="Hauser L."/>
        </authorList>
    </citation>
    <scope>NUCLEOTIDE SEQUENCE [LARGE SCALE GENOMIC DNA]</scope>
    <source>
        <strain evidence="9 10">Nor1</strain>
    </source>
</reference>
<dbReference type="GO" id="GO:0044272">
    <property type="term" value="P:sulfur compound biosynthetic process"/>
    <property type="evidence" value="ECO:0007669"/>
    <property type="project" value="UniProtKB-ARBA"/>
</dbReference>
<dbReference type="Gene3D" id="3.20.20.70">
    <property type="entry name" value="Aldolase class I"/>
    <property type="match status" value="1"/>
</dbReference>
<dbReference type="CDD" id="cd01335">
    <property type="entry name" value="Radical_SAM"/>
    <property type="match status" value="1"/>
</dbReference>
<dbReference type="SFLD" id="SFLDG01060">
    <property type="entry name" value="BATS_domain_containing"/>
    <property type="match status" value="1"/>
</dbReference>
<dbReference type="SUPFAM" id="SSF102114">
    <property type="entry name" value="Radical SAM enzymes"/>
    <property type="match status" value="1"/>
</dbReference>
<dbReference type="GO" id="GO:0042364">
    <property type="term" value="P:water-soluble vitamin biosynthetic process"/>
    <property type="evidence" value="ECO:0007669"/>
    <property type="project" value="UniProtKB-ARBA"/>
</dbReference>
<dbReference type="GO" id="GO:0046872">
    <property type="term" value="F:metal ion binding"/>
    <property type="evidence" value="ECO:0007669"/>
    <property type="project" value="UniProtKB-KW"/>
</dbReference>
<organism evidence="9 10">
    <name type="scientific">Thermosinus carboxydivorans Nor1</name>
    <dbReference type="NCBI Taxonomy" id="401526"/>
    <lineage>
        <taxon>Bacteria</taxon>
        <taxon>Bacillati</taxon>
        <taxon>Bacillota</taxon>
        <taxon>Negativicutes</taxon>
        <taxon>Selenomonadales</taxon>
        <taxon>Sporomusaceae</taxon>
        <taxon>Thermosinus</taxon>
    </lineage>
</organism>
<keyword evidence="4" id="KW-0479">Metal-binding</keyword>
<dbReference type="NCBIfam" id="TIGR03955">
    <property type="entry name" value="rSAM_HydG"/>
    <property type="match status" value="1"/>
</dbReference>
<dbReference type="EMBL" id="AAWL01000013">
    <property type="protein sequence ID" value="EAX47205.1"/>
    <property type="molecule type" value="Genomic_DNA"/>
</dbReference>
<evidence type="ECO:0000256" key="6">
    <source>
        <dbReference type="ARBA" id="ARBA00023014"/>
    </source>
</evidence>
<dbReference type="InterPro" id="IPR006638">
    <property type="entry name" value="Elp3/MiaA/NifB-like_rSAM"/>
</dbReference>
<dbReference type="SMART" id="SM00876">
    <property type="entry name" value="BATS"/>
    <property type="match status" value="1"/>
</dbReference>
<reference evidence="9 10" key="2">
    <citation type="submission" date="2007-01" db="EMBL/GenBank/DDBJ databases">
        <title>Sequencing of the draft genome and assembly of Thermosinus carboxydivorans Nor1.</title>
        <authorList>
            <consortium name="US DOE Joint Genome Institute (JGI-PGF)"/>
            <person name="Copeland A."/>
            <person name="Lucas S."/>
            <person name="Lapidus A."/>
            <person name="Barry K."/>
            <person name="Glavina del Rio T."/>
            <person name="Dalin E."/>
            <person name="Tice H."/>
            <person name="Bruce D."/>
            <person name="Pitluck S."/>
            <person name="Richardson P."/>
        </authorList>
    </citation>
    <scope>NUCLEOTIDE SEQUENCE [LARGE SCALE GENOMIC DNA]</scope>
    <source>
        <strain evidence="9 10">Nor1</strain>
    </source>
</reference>
<evidence type="ECO:0000256" key="5">
    <source>
        <dbReference type="ARBA" id="ARBA00023004"/>
    </source>
</evidence>
<dbReference type="SFLD" id="SFLDS00029">
    <property type="entry name" value="Radical_SAM"/>
    <property type="match status" value="1"/>
</dbReference>
<comment type="caution">
    <text evidence="9">The sequence shown here is derived from an EMBL/GenBank/DDBJ whole genome shotgun (WGS) entry which is preliminary data.</text>
</comment>
<dbReference type="InterPro" id="IPR024007">
    <property type="entry name" value="FeFe-hyd_mat_HydG"/>
</dbReference>
<evidence type="ECO:0000256" key="4">
    <source>
        <dbReference type="ARBA" id="ARBA00022723"/>
    </source>
</evidence>
<dbReference type="SFLD" id="SFLDG01081">
    <property type="entry name" value="cleavage_of_the_Ca-Cb_bond_in"/>
    <property type="match status" value="1"/>
</dbReference>
<dbReference type="PANTHER" id="PTHR43583:SF2">
    <property type="entry name" value="THIAZOLE BIOSYNTHESIS PROTEIN"/>
    <property type="match status" value="1"/>
</dbReference>
<dbReference type="AlphaFoldDB" id="A1HS30"/>
<dbReference type="InterPro" id="IPR010722">
    <property type="entry name" value="BATS_dom"/>
</dbReference>
<dbReference type="OrthoDB" id="9801120at2"/>
<dbReference type="Pfam" id="PF06968">
    <property type="entry name" value="BATS"/>
    <property type="match status" value="1"/>
</dbReference>
<dbReference type="PANTHER" id="PTHR43583">
    <property type="entry name" value="2-IMINOACETATE SYNTHASE"/>
    <property type="match status" value="1"/>
</dbReference>
<keyword evidence="2" id="KW-0004">4Fe-4S</keyword>
<protein>
    <submittedName>
        <fullName evidence="9">Biotin and thiamin synthesis associated</fullName>
    </submittedName>
</protein>
<comment type="cofactor">
    <cofactor evidence="7">
        <name>[2Fe-2S] cluster</name>
        <dbReference type="ChEBI" id="CHEBI:190135"/>
    </cofactor>
</comment>
<sequence>MINDLERTSDAFIDDTLIMSLQEAAKTKAKDEPLVRRIINKALAFRGLTAEEVAVLLEVEDPNLLREMYAAAAKVKLAIYGTRIVLFAPLYISSFCINNCVYCGYRTGNRQQLRRRLTLAEIKEEVEILESLGHKRLAVEAGEDPVNCPIDYVVDCIKTIYSIRDGNGSIRRVNVNVAATTVEEYRKLKSAGIGTYILFQETYHRPTYAAMHPTGPKSDYNWHTTAMDRAMQAGIDDVGIGVLYGLYDYKYETIALFLHAEHLEKTFGVGPHTISVPRLRPAGGMDLSQFPHLVSDEEFKKIVAIIRLAVPYTGIILSTREQPSLRDELITYGVSQISAGSCTGVGGYHQVYREHDSCANGMQFEPGDHRSPNEIIRMLCDKGFIPSYCTACYRQGRTGDRFMQLAKTGEIQNVCLPNAILTFKEYLLDYADPQTKAKGEELIRASLDQIPQAPVREETERRLKQIEAGTRDVYF</sequence>
<evidence type="ECO:0000256" key="1">
    <source>
        <dbReference type="ARBA" id="ARBA00001966"/>
    </source>
</evidence>
<dbReference type="Proteomes" id="UP000005139">
    <property type="component" value="Unassembled WGS sequence"/>
</dbReference>
<keyword evidence="3" id="KW-0949">S-adenosyl-L-methionine</keyword>
<keyword evidence="10" id="KW-1185">Reference proteome</keyword>
<evidence type="ECO:0000313" key="9">
    <source>
        <dbReference type="EMBL" id="EAX47205.1"/>
    </source>
</evidence>
<dbReference type="InterPro" id="IPR058240">
    <property type="entry name" value="rSAM_sf"/>
</dbReference>
<proteinExistence type="predicted"/>
<evidence type="ECO:0000256" key="7">
    <source>
        <dbReference type="ARBA" id="ARBA00034078"/>
    </source>
</evidence>